<organism evidence="1 2">
    <name type="scientific">Marinobacter qingdaonensis</name>
    <dbReference type="NCBI Taxonomy" id="3108486"/>
    <lineage>
        <taxon>Bacteria</taxon>
        <taxon>Pseudomonadati</taxon>
        <taxon>Pseudomonadota</taxon>
        <taxon>Gammaproteobacteria</taxon>
        <taxon>Pseudomonadales</taxon>
        <taxon>Marinobacteraceae</taxon>
        <taxon>Marinobacter</taxon>
    </lineage>
</organism>
<name>A0ABU5NYI4_9GAMM</name>
<sequence>MIFITEDLDFDNLTSDQFHHLVPEKPLEAFCWDTPASPLPIVDYDLKGYREIVKSFYQRLTLLRCARNTAQSPTDTQIEDYTRYLVENQRNDPELHFGHGSWTVPEDTAIPGDAAVDFAFVPSYLAVAWLVLVKERHSDVALRVQGLDASLRRGLRFIFTKDLKGAGHEANRDLLNAVDYLSLGMVFSFVVDQQERFPRLAEKVRAIEASIKGKLANATGFSATDLYSRQRALELIRGGDRDDSLVCPPVWHQWQLSQSAWAYNRVLEIAPPIAAGTIFPLVKQAAVDVVPQLREAFDEVKPKHAVFGQRRQVTSDPVELTLNVSFDSSIESAIEQVGVVPWVSHLSSQGFMKVLNQSFISRLSYEINDRFNDAEEFSGEEFSINVSKIERHQEGYRFHICATG</sequence>
<evidence type="ECO:0000313" key="2">
    <source>
        <dbReference type="Proteomes" id="UP001305746"/>
    </source>
</evidence>
<dbReference type="Proteomes" id="UP001305746">
    <property type="component" value="Unassembled WGS sequence"/>
</dbReference>
<keyword evidence="2" id="KW-1185">Reference proteome</keyword>
<gene>
    <name evidence="1" type="ORF">U5822_09270</name>
</gene>
<accession>A0ABU5NYI4</accession>
<comment type="caution">
    <text evidence="1">The sequence shown here is derived from an EMBL/GenBank/DDBJ whole genome shotgun (WGS) entry which is preliminary data.</text>
</comment>
<protein>
    <submittedName>
        <fullName evidence="1">Uncharacterized protein</fullName>
    </submittedName>
</protein>
<dbReference type="EMBL" id="JAYDCJ010000003">
    <property type="protein sequence ID" value="MEA1080860.1"/>
    <property type="molecule type" value="Genomic_DNA"/>
</dbReference>
<proteinExistence type="predicted"/>
<evidence type="ECO:0000313" key="1">
    <source>
        <dbReference type="EMBL" id="MEA1080860.1"/>
    </source>
</evidence>
<reference evidence="1 2" key="1">
    <citation type="submission" date="2023-12" db="EMBL/GenBank/DDBJ databases">
        <title>Marinobacter qingdaonensis sp. nov., isolated from the intertidal sediment of Qingdao, PR China.</title>
        <authorList>
            <person name="Li Y."/>
        </authorList>
    </citation>
    <scope>NUCLEOTIDE SEQUENCE [LARGE SCALE GENOMIC DNA]</scope>
    <source>
        <strain evidence="1 2">ASW11-75</strain>
    </source>
</reference>
<dbReference type="RefSeq" id="WP_322855345.1">
    <property type="nucleotide sequence ID" value="NZ_JAYDCJ010000003.1"/>
</dbReference>